<organism evidence="1 2">
    <name type="scientific">Virgisporangium aurantiacum</name>
    <dbReference type="NCBI Taxonomy" id="175570"/>
    <lineage>
        <taxon>Bacteria</taxon>
        <taxon>Bacillati</taxon>
        <taxon>Actinomycetota</taxon>
        <taxon>Actinomycetes</taxon>
        <taxon>Micromonosporales</taxon>
        <taxon>Micromonosporaceae</taxon>
        <taxon>Virgisporangium</taxon>
    </lineage>
</organism>
<name>A0A8J4E7Z9_9ACTN</name>
<gene>
    <name evidence="1" type="ORF">Vau01_122540</name>
</gene>
<evidence type="ECO:0008006" key="3">
    <source>
        <dbReference type="Google" id="ProtNLM"/>
    </source>
</evidence>
<proteinExistence type="predicted"/>
<protein>
    <recommendedName>
        <fullName evidence="3">Homeodomain-like domain-containing protein</fullName>
    </recommendedName>
</protein>
<evidence type="ECO:0000313" key="1">
    <source>
        <dbReference type="EMBL" id="GIJ64738.1"/>
    </source>
</evidence>
<dbReference type="AlphaFoldDB" id="A0A8J4E7Z9"/>
<dbReference type="EMBL" id="BOPG01000127">
    <property type="protein sequence ID" value="GIJ64738.1"/>
    <property type="molecule type" value="Genomic_DNA"/>
</dbReference>
<evidence type="ECO:0000313" key="2">
    <source>
        <dbReference type="Proteomes" id="UP000612585"/>
    </source>
</evidence>
<reference evidence="1" key="1">
    <citation type="submission" date="2021-01" db="EMBL/GenBank/DDBJ databases">
        <title>Whole genome shotgun sequence of Virgisporangium aurantiacum NBRC 16421.</title>
        <authorList>
            <person name="Komaki H."/>
            <person name="Tamura T."/>
        </authorList>
    </citation>
    <scope>NUCLEOTIDE SEQUENCE</scope>
    <source>
        <strain evidence="1">NBRC 16421</strain>
    </source>
</reference>
<dbReference type="Proteomes" id="UP000612585">
    <property type="component" value="Unassembled WGS sequence"/>
</dbReference>
<accession>A0A8J4E7Z9</accession>
<sequence length="110" mass="11682">MTDGGRRALRDVVLRRLAELGAAGPLSREQVALVAEGAGVSERTVWRWAALAAGRAEPAVRPRLTLDAALRERLAFWRGNVTAVHRELVDAAAAGGPPAPGVTSLRRAVR</sequence>
<keyword evidence="2" id="KW-1185">Reference proteome</keyword>
<comment type="caution">
    <text evidence="1">The sequence shown here is derived from an EMBL/GenBank/DDBJ whole genome shotgun (WGS) entry which is preliminary data.</text>
</comment>